<dbReference type="EMBL" id="BMGG01000008">
    <property type="protein sequence ID" value="GGC82614.1"/>
    <property type="molecule type" value="Genomic_DNA"/>
</dbReference>
<protein>
    <recommendedName>
        <fullName evidence="4">Mop domain-containing protein</fullName>
    </recommendedName>
</protein>
<feature type="domain" description="Mop" evidence="4">
    <location>
        <begin position="76"/>
        <end position="141"/>
    </location>
</feature>
<accession>A0A916UQ98</accession>
<keyword evidence="6" id="KW-1185">Reference proteome</keyword>
<name>A0A916UQ98_9HYPH</name>
<dbReference type="InterPro" id="IPR008995">
    <property type="entry name" value="Mo/tungstate-bd_C_term_dom"/>
</dbReference>
<evidence type="ECO:0000259" key="4">
    <source>
        <dbReference type="PROSITE" id="PS51866"/>
    </source>
</evidence>
<reference evidence="5" key="1">
    <citation type="journal article" date="2014" name="Int. J. Syst. Evol. Microbiol.">
        <title>Complete genome sequence of Corynebacterium casei LMG S-19264T (=DSM 44701T), isolated from a smear-ripened cheese.</title>
        <authorList>
            <consortium name="US DOE Joint Genome Institute (JGI-PGF)"/>
            <person name="Walter F."/>
            <person name="Albersmeier A."/>
            <person name="Kalinowski J."/>
            <person name="Ruckert C."/>
        </authorList>
    </citation>
    <scope>NUCLEOTIDE SEQUENCE</scope>
    <source>
        <strain evidence="5">CGMCC 1.12919</strain>
    </source>
</reference>
<dbReference type="Pfam" id="PF03459">
    <property type="entry name" value="TOBE"/>
    <property type="match status" value="1"/>
</dbReference>
<dbReference type="InterPro" id="IPR005116">
    <property type="entry name" value="Transp-assoc_OB_typ1"/>
</dbReference>
<dbReference type="Proteomes" id="UP000637002">
    <property type="component" value="Unassembled WGS sequence"/>
</dbReference>
<dbReference type="AlphaFoldDB" id="A0A916UQ98"/>
<evidence type="ECO:0000256" key="2">
    <source>
        <dbReference type="PROSITE-ProRule" id="PRU01213"/>
    </source>
</evidence>
<gene>
    <name evidence="5" type="ORF">GCM10010994_45650</name>
</gene>
<evidence type="ECO:0000256" key="3">
    <source>
        <dbReference type="SAM" id="MobiDB-lite"/>
    </source>
</evidence>
<evidence type="ECO:0000313" key="6">
    <source>
        <dbReference type="Proteomes" id="UP000637002"/>
    </source>
</evidence>
<feature type="region of interest" description="Disordered" evidence="3">
    <location>
        <begin position="1"/>
        <end position="22"/>
    </location>
</feature>
<feature type="region of interest" description="Disordered" evidence="3">
    <location>
        <begin position="36"/>
        <end position="57"/>
    </location>
</feature>
<reference evidence="5" key="2">
    <citation type="submission" date="2020-09" db="EMBL/GenBank/DDBJ databases">
        <authorList>
            <person name="Sun Q."/>
            <person name="Zhou Y."/>
        </authorList>
    </citation>
    <scope>NUCLEOTIDE SEQUENCE</scope>
    <source>
        <strain evidence="5">CGMCC 1.12919</strain>
    </source>
</reference>
<evidence type="ECO:0000256" key="1">
    <source>
        <dbReference type="ARBA" id="ARBA00022505"/>
    </source>
</evidence>
<dbReference type="SUPFAM" id="SSF50331">
    <property type="entry name" value="MOP-like"/>
    <property type="match status" value="1"/>
</dbReference>
<dbReference type="PROSITE" id="PS51866">
    <property type="entry name" value="MOP"/>
    <property type="match status" value="1"/>
</dbReference>
<comment type="caution">
    <text evidence="5">The sequence shown here is derived from an EMBL/GenBank/DDBJ whole genome shotgun (WGS) entry which is preliminary data.</text>
</comment>
<keyword evidence="1 2" id="KW-0500">Molybdenum</keyword>
<organism evidence="5 6">
    <name type="scientific">Chelatococcus reniformis</name>
    <dbReference type="NCBI Taxonomy" id="1494448"/>
    <lineage>
        <taxon>Bacteria</taxon>
        <taxon>Pseudomonadati</taxon>
        <taxon>Pseudomonadota</taxon>
        <taxon>Alphaproteobacteria</taxon>
        <taxon>Hyphomicrobiales</taxon>
        <taxon>Chelatococcaceae</taxon>
        <taxon>Chelatococcus</taxon>
    </lineage>
</organism>
<dbReference type="InterPro" id="IPR004606">
    <property type="entry name" value="Mop_domain"/>
</dbReference>
<sequence length="142" mass="15131">MPACRGHHRVEGAVRKRRRSDRRAIEQPHAFQAHWGGGLLSVEPGGAATPRWRSPRSPAIPVRAHTALAGDDGMSKISARNQIKGKVQSIKKGAVTDIVKIDIGGQIITSSITGEAVEELDLKEGSAVTVIIKSSDVLIATD</sequence>
<dbReference type="NCBIfam" id="TIGR00638">
    <property type="entry name" value="Mop"/>
    <property type="match status" value="1"/>
</dbReference>
<dbReference type="Gene3D" id="2.40.50.100">
    <property type="match status" value="1"/>
</dbReference>
<dbReference type="GO" id="GO:0015689">
    <property type="term" value="P:molybdate ion transport"/>
    <property type="evidence" value="ECO:0007669"/>
    <property type="project" value="InterPro"/>
</dbReference>
<evidence type="ECO:0000313" key="5">
    <source>
        <dbReference type="EMBL" id="GGC82614.1"/>
    </source>
</evidence>
<proteinExistence type="predicted"/>